<evidence type="ECO:0000313" key="3">
    <source>
        <dbReference type="Proteomes" id="UP000653730"/>
    </source>
</evidence>
<dbReference type="Gene3D" id="1.10.260.40">
    <property type="entry name" value="lambda repressor-like DNA-binding domains"/>
    <property type="match status" value="1"/>
</dbReference>
<dbReference type="SUPFAM" id="SSF47413">
    <property type="entry name" value="lambda repressor-like DNA-binding domains"/>
    <property type="match status" value="1"/>
</dbReference>
<dbReference type="RefSeq" id="WP_187965419.1">
    <property type="nucleotide sequence ID" value="NZ_JACVDC010000024.1"/>
</dbReference>
<dbReference type="InterPro" id="IPR010982">
    <property type="entry name" value="Lambda_DNA-bd_dom_sf"/>
</dbReference>
<protein>
    <submittedName>
        <fullName evidence="2">Helix-turn-helix transcriptional regulator</fullName>
    </submittedName>
</protein>
<comment type="caution">
    <text evidence="2">The sequence shown here is derived from an EMBL/GenBank/DDBJ whole genome shotgun (WGS) entry which is preliminary data.</text>
</comment>
<proteinExistence type="predicted"/>
<feature type="domain" description="HTH cro/C1-type" evidence="1">
    <location>
        <begin position="16"/>
        <end position="72"/>
    </location>
</feature>
<dbReference type="PROSITE" id="PS50943">
    <property type="entry name" value="HTH_CROC1"/>
    <property type="match status" value="1"/>
</dbReference>
<evidence type="ECO:0000259" key="1">
    <source>
        <dbReference type="PROSITE" id="PS50943"/>
    </source>
</evidence>
<gene>
    <name evidence="2" type="ORF">IBL28_09850</name>
</gene>
<accession>A0A926Q3R3</accession>
<dbReference type="Proteomes" id="UP000653730">
    <property type="component" value="Unassembled WGS sequence"/>
</dbReference>
<dbReference type="EMBL" id="JACVDC010000024">
    <property type="protein sequence ID" value="MBC9796271.1"/>
    <property type="molecule type" value="Genomic_DNA"/>
</dbReference>
<dbReference type="InterPro" id="IPR001387">
    <property type="entry name" value="Cro/C1-type_HTH"/>
</dbReference>
<name>A0A926Q3R3_9FLAO</name>
<keyword evidence="3" id="KW-1185">Reference proteome</keyword>
<dbReference type="CDD" id="cd00093">
    <property type="entry name" value="HTH_XRE"/>
    <property type="match status" value="1"/>
</dbReference>
<organism evidence="2 3">
    <name type="scientific">Sinomicrobium weinanense</name>
    <dbReference type="NCBI Taxonomy" id="2842200"/>
    <lineage>
        <taxon>Bacteria</taxon>
        <taxon>Pseudomonadati</taxon>
        <taxon>Bacteroidota</taxon>
        <taxon>Flavobacteriia</taxon>
        <taxon>Flavobacteriales</taxon>
        <taxon>Flavobacteriaceae</taxon>
        <taxon>Sinomicrobium</taxon>
    </lineage>
</organism>
<dbReference type="GO" id="GO:0003677">
    <property type="term" value="F:DNA binding"/>
    <property type="evidence" value="ECO:0007669"/>
    <property type="project" value="InterPro"/>
</dbReference>
<evidence type="ECO:0000313" key="2">
    <source>
        <dbReference type="EMBL" id="MBC9796271.1"/>
    </source>
</evidence>
<reference evidence="2 3" key="1">
    <citation type="submission" date="2020-09" db="EMBL/GenBank/DDBJ databases">
        <title>Sinomicrobium weinanense sp. nov., a halophilic bacteria isolated from saline-alkali soil.</title>
        <authorList>
            <person name="Wu P."/>
            <person name="Ren H."/>
            <person name="Mei Y."/>
            <person name="Liang Y."/>
            <person name="Chen Z."/>
        </authorList>
    </citation>
    <scope>NUCLEOTIDE SEQUENCE [LARGE SCALE GENOMIC DNA]</scope>
    <source>
        <strain evidence="2 3">FJxs</strain>
    </source>
</reference>
<dbReference type="AlphaFoldDB" id="A0A926Q3R3"/>
<sequence length="99" mass="11423">MHESLDEIERYLIEKVREIRKLKKISGPDLSLAIGKGNTFISDIEAPSKKAKYNTVHLNLIAKALDCSPKDFWPDNPILEEKYNFIKVAKPRKNKSKKK</sequence>